<organism evidence="2 3">
    <name type="scientific">Carboxydocella sporoproducens DSM 16521</name>
    <dbReference type="NCBI Taxonomy" id="1121270"/>
    <lineage>
        <taxon>Bacteria</taxon>
        <taxon>Bacillati</taxon>
        <taxon>Bacillota</taxon>
        <taxon>Clostridia</taxon>
        <taxon>Eubacteriales</taxon>
        <taxon>Clostridiales Family XVI. Incertae Sedis</taxon>
        <taxon>Carboxydocella</taxon>
    </lineage>
</organism>
<accession>A0A1T4QG28</accession>
<proteinExistence type="predicted"/>
<feature type="compositionally biased region" description="Polar residues" evidence="1">
    <location>
        <begin position="1"/>
        <end position="12"/>
    </location>
</feature>
<dbReference type="EMBL" id="FUXM01000018">
    <property type="protein sequence ID" value="SKA02740.1"/>
    <property type="molecule type" value="Genomic_DNA"/>
</dbReference>
<evidence type="ECO:0000256" key="1">
    <source>
        <dbReference type="SAM" id="MobiDB-lite"/>
    </source>
</evidence>
<dbReference type="AlphaFoldDB" id="A0A1T4QG28"/>
<protein>
    <submittedName>
        <fullName evidence="2">Uncharacterized protein</fullName>
    </submittedName>
</protein>
<dbReference type="OrthoDB" id="1933804at2"/>
<dbReference type="SUPFAM" id="SSF101898">
    <property type="entry name" value="NHL repeat"/>
    <property type="match status" value="1"/>
</dbReference>
<dbReference type="RefSeq" id="WP_078665711.1">
    <property type="nucleotide sequence ID" value="NZ_FUXM01000018.1"/>
</dbReference>
<evidence type="ECO:0000313" key="2">
    <source>
        <dbReference type="EMBL" id="SKA02740.1"/>
    </source>
</evidence>
<gene>
    <name evidence="2" type="ORF">SAMN02745885_01665</name>
</gene>
<reference evidence="3" key="1">
    <citation type="submission" date="2017-02" db="EMBL/GenBank/DDBJ databases">
        <authorList>
            <person name="Varghese N."/>
            <person name="Submissions S."/>
        </authorList>
    </citation>
    <scope>NUCLEOTIDE SEQUENCE [LARGE SCALE GENOMIC DNA]</scope>
    <source>
        <strain evidence="3">DSM 16521</strain>
    </source>
</reference>
<sequence>MGSAPNNYQNPKTDWAAGNIPTASDFNRIEGNILAVEENARTIDPAQAPTGNSGSLRQFLDWLANRVRAITGKANWYDNPDITLASLAAHKSRHATGGPDQLTPADIGAASQAALDAHANRTDNPHNVTAAQIGASNILAQLQTVDGPGSGLDADTVDGVHLSGLAQINNNPASIIQPLKKVCYLGVTLSNLFVDDNYIYGIYGLTLYKINRTDYTYSTIGNVPGGVQKLIVKDGVIYIAYLSSNILYIAKHYDGNWVNLASVSSYYGSSGYFNGICYDYNNLLLAIDYYSGSSSTYGRVVIYNITSNTFTTYPSINMSTAFYNGDPSTGVYFDATNNTIYAFDYTGYRMPAKVVFNSSYDQVVSKSLLNFMGGPHVMAWNYMGNNRFFVISGSEDYSRHRSTLLWDFVTGDYTLLIFPPFYLMSGYSCYCTETDFYMAINSALYHYRLQ</sequence>
<evidence type="ECO:0000313" key="3">
    <source>
        <dbReference type="Proteomes" id="UP000189933"/>
    </source>
</evidence>
<feature type="region of interest" description="Disordered" evidence="1">
    <location>
        <begin position="1"/>
        <end position="21"/>
    </location>
</feature>
<dbReference type="Proteomes" id="UP000189933">
    <property type="component" value="Unassembled WGS sequence"/>
</dbReference>
<name>A0A1T4QG28_9FIRM</name>
<keyword evidence="3" id="KW-1185">Reference proteome</keyword>